<evidence type="ECO:0000313" key="1">
    <source>
        <dbReference type="EMBL" id="CAF9909293.1"/>
    </source>
</evidence>
<sequence>MLPPYPRNLPPWWKEEYDDLLIYGRHSCMIPAARRSDMSLIHQAIRSLFNLRLTSATIRGVEERYGQIRALAPWMLDMALRKNYGWTNEPVWHDLLATTAFSIEDQSNADRARIEGLLGRTAEEIDAADGLLILCSY</sequence>
<proteinExistence type="predicted"/>
<evidence type="ECO:0000313" key="2">
    <source>
        <dbReference type="Proteomes" id="UP000664521"/>
    </source>
</evidence>
<dbReference type="AlphaFoldDB" id="A0A8H3I8T2"/>
<keyword evidence="2" id="KW-1185">Reference proteome</keyword>
<reference evidence="1" key="1">
    <citation type="submission" date="2021-03" db="EMBL/GenBank/DDBJ databases">
        <authorList>
            <person name="Tagirdzhanova G."/>
        </authorList>
    </citation>
    <scope>NUCLEOTIDE SEQUENCE</scope>
</reference>
<protein>
    <submittedName>
        <fullName evidence="1">Uncharacterized protein</fullName>
    </submittedName>
</protein>
<dbReference type="Proteomes" id="UP000664521">
    <property type="component" value="Unassembled WGS sequence"/>
</dbReference>
<gene>
    <name evidence="1" type="ORF">HETSPECPRED_008923</name>
</gene>
<comment type="caution">
    <text evidence="1">The sequence shown here is derived from an EMBL/GenBank/DDBJ whole genome shotgun (WGS) entry which is preliminary data.</text>
</comment>
<dbReference type="EMBL" id="CAJPDS010000007">
    <property type="protein sequence ID" value="CAF9909293.1"/>
    <property type="molecule type" value="Genomic_DNA"/>
</dbReference>
<accession>A0A8H3I8T2</accession>
<name>A0A8H3I8T2_9LECA</name>
<organism evidence="1 2">
    <name type="scientific">Heterodermia speciosa</name>
    <dbReference type="NCBI Taxonomy" id="116794"/>
    <lineage>
        <taxon>Eukaryota</taxon>
        <taxon>Fungi</taxon>
        <taxon>Dikarya</taxon>
        <taxon>Ascomycota</taxon>
        <taxon>Pezizomycotina</taxon>
        <taxon>Lecanoromycetes</taxon>
        <taxon>OSLEUM clade</taxon>
        <taxon>Lecanoromycetidae</taxon>
        <taxon>Caliciales</taxon>
        <taxon>Physciaceae</taxon>
        <taxon>Heterodermia</taxon>
    </lineage>
</organism>